<dbReference type="SUPFAM" id="SSF53822">
    <property type="entry name" value="Periplasmic binding protein-like I"/>
    <property type="match status" value="1"/>
</dbReference>
<dbReference type="PANTHER" id="PTHR30483:SF6">
    <property type="entry name" value="PERIPLASMIC BINDING PROTEIN OF ABC TRANSPORTER FOR NATURAL AMINO ACIDS"/>
    <property type="match status" value="1"/>
</dbReference>
<keyword evidence="2 4" id="KW-0732">Signal</keyword>
<feature type="signal peptide" evidence="4">
    <location>
        <begin position="1"/>
        <end position="24"/>
    </location>
</feature>
<dbReference type="InterPro" id="IPR051010">
    <property type="entry name" value="BCAA_transport"/>
</dbReference>
<organism evidence="6 7">
    <name type="scientific">Mesorhizobium zhangyense</name>
    <dbReference type="NCBI Taxonomy" id="1776730"/>
    <lineage>
        <taxon>Bacteria</taxon>
        <taxon>Pseudomonadati</taxon>
        <taxon>Pseudomonadota</taxon>
        <taxon>Alphaproteobacteria</taxon>
        <taxon>Hyphomicrobiales</taxon>
        <taxon>Phyllobacteriaceae</taxon>
        <taxon>Mesorhizobium</taxon>
    </lineage>
</organism>
<name>A0A7C9VHC5_9HYPH</name>
<evidence type="ECO:0000313" key="7">
    <source>
        <dbReference type="Proteomes" id="UP000481252"/>
    </source>
</evidence>
<dbReference type="EMBL" id="JAAKZG010000018">
    <property type="protein sequence ID" value="NGN44670.1"/>
    <property type="molecule type" value="Genomic_DNA"/>
</dbReference>
<comment type="similarity">
    <text evidence="1">Belongs to the leucine-binding protein family.</text>
</comment>
<gene>
    <name evidence="6" type="ORF">G6N74_26795</name>
</gene>
<feature type="chain" id="PRO_5029013673" evidence="4">
    <location>
        <begin position="25"/>
        <end position="392"/>
    </location>
</feature>
<dbReference type="RefSeq" id="WP_165121053.1">
    <property type="nucleotide sequence ID" value="NZ_JAAKZG010000018.1"/>
</dbReference>
<dbReference type="Pfam" id="PF13458">
    <property type="entry name" value="Peripla_BP_6"/>
    <property type="match status" value="1"/>
</dbReference>
<evidence type="ECO:0000259" key="5">
    <source>
        <dbReference type="Pfam" id="PF13458"/>
    </source>
</evidence>
<keyword evidence="3" id="KW-0029">Amino-acid transport</keyword>
<sequence length="392" mass="42540">MRLLTKLKSLVAAAAVVAASVAQAEEPVRIGYSMSLTGLFAQAAPSQVNAFELWKDKVNAAGGLDVAGTKRPVEFVTYDDQSNPANAVRIYEKLIAEDKVDLLAAPWSTPIHLALAPILSRHKFPMVGNTAASVQLREIAPGYIWFPTAVIPDRVGEELAAFMKSKDIKSAAILSNVLPLSQEIKSFLVPALEKHGISISVNENYPPDIKDMTTLLTQVNETAPDAVIVLSYPADSFLFAAQAKELGIKAPFVLSLIGATFGSYQQALGESVNNMVTVGHWSPNQADWPKAKPFFEAYKAKYNEAPDALDSVLAYMSLEILEQAVAKAGLDKEKIREAVSTMTFDTINGPVKFEGVQNSVTPTSFLQIQDGSLELVWPDSVKTKDFRPKTGW</sequence>
<accession>A0A7C9VHC5</accession>
<comment type="caution">
    <text evidence="6">The sequence shown here is derived from an EMBL/GenBank/DDBJ whole genome shotgun (WGS) entry which is preliminary data.</text>
</comment>
<keyword evidence="7" id="KW-1185">Reference proteome</keyword>
<dbReference type="InterPro" id="IPR028082">
    <property type="entry name" value="Peripla_BP_I"/>
</dbReference>
<dbReference type="InterPro" id="IPR028081">
    <property type="entry name" value="Leu-bd"/>
</dbReference>
<evidence type="ECO:0000256" key="2">
    <source>
        <dbReference type="ARBA" id="ARBA00022729"/>
    </source>
</evidence>
<dbReference type="Proteomes" id="UP000481252">
    <property type="component" value="Unassembled WGS sequence"/>
</dbReference>
<dbReference type="AlphaFoldDB" id="A0A7C9VHC5"/>
<dbReference type="CDD" id="cd06338">
    <property type="entry name" value="PBP1_ABC_ligand_binding-like"/>
    <property type="match status" value="1"/>
</dbReference>
<evidence type="ECO:0000313" key="6">
    <source>
        <dbReference type="EMBL" id="NGN44670.1"/>
    </source>
</evidence>
<proteinExistence type="inferred from homology"/>
<dbReference type="Gene3D" id="3.40.50.2300">
    <property type="match status" value="2"/>
</dbReference>
<protein>
    <submittedName>
        <fullName evidence="6">ABC transporter substrate-binding protein</fullName>
    </submittedName>
</protein>
<dbReference type="PANTHER" id="PTHR30483">
    <property type="entry name" value="LEUCINE-SPECIFIC-BINDING PROTEIN"/>
    <property type="match status" value="1"/>
</dbReference>
<evidence type="ECO:0000256" key="4">
    <source>
        <dbReference type="SAM" id="SignalP"/>
    </source>
</evidence>
<keyword evidence="3" id="KW-0813">Transport</keyword>
<evidence type="ECO:0000256" key="3">
    <source>
        <dbReference type="ARBA" id="ARBA00022970"/>
    </source>
</evidence>
<dbReference type="GO" id="GO:0006865">
    <property type="term" value="P:amino acid transport"/>
    <property type="evidence" value="ECO:0007669"/>
    <property type="project" value="UniProtKB-KW"/>
</dbReference>
<feature type="domain" description="Leucine-binding protein" evidence="5">
    <location>
        <begin position="27"/>
        <end position="360"/>
    </location>
</feature>
<evidence type="ECO:0000256" key="1">
    <source>
        <dbReference type="ARBA" id="ARBA00010062"/>
    </source>
</evidence>
<reference evidence="6 7" key="1">
    <citation type="submission" date="2020-02" db="EMBL/GenBank/DDBJ databases">
        <title>Genome sequence of the type strain CGMCC 1.15528 of Mesorhizobium zhangyense.</title>
        <authorList>
            <person name="Gao J."/>
            <person name="Sun J."/>
        </authorList>
    </citation>
    <scope>NUCLEOTIDE SEQUENCE [LARGE SCALE GENOMIC DNA]</scope>
    <source>
        <strain evidence="6 7">CGMCC 1.15528</strain>
    </source>
</reference>